<name>A0A2C9VQ45_MANES</name>
<dbReference type="GO" id="GO:0003677">
    <property type="term" value="F:DNA binding"/>
    <property type="evidence" value="ECO:0007669"/>
    <property type="project" value="UniProtKB-KW"/>
</dbReference>
<evidence type="ECO:0000313" key="8">
    <source>
        <dbReference type="EMBL" id="OAY47894.1"/>
    </source>
</evidence>
<dbReference type="PANTHER" id="PTHR12506:SF20">
    <property type="entry name" value="ZINC FINGER CCCH DOMAIN-CONTAINING PROTEIN 67"/>
    <property type="match status" value="1"/>
</dbReference>
<dbReference type="AlphaFoldDB" id="A0A2C9VQ45"/>
<evidence type="ECO:0000313" key="9">
    <source>
        <dbReference type="Proteomes" id="UP000091857"/>
    </source>
</evidence>
<keyword evidence="2 5" id="KW-0863">Zinc-finger</keyword>
<feature type="zinc finger region" description="C3H1-type" evidence="5">
    <location>
        <begin position="188"/>
        <end position="216"/>
    </location>
</feature>
<protein>
    <recommendedName>
        <fullName evidence="7">C3H1-type domain-containing protein</fullName>
    </recommendedName>
</protein>
<feature type="domain" description="C3H1-type" evidence="7">
    <location>
        <begin position="141"/>
        <end position="169"/>
    </location>
</feature>
<feature type="compositionally biased region" description="Polar residues" evidence="6">
    <location>
        <begin position="1"/>
        <end position="30"/>
    </location>
</feature>
<dbReference type="SMART" id="SM00356">
    <property type="entry name" value="ZnF_C3H1"/>
    <property type="match status" value="5"/>
</dbReference>
<evidence type="ECO:0000256" key="4">
    <source>
        <dbReference type="ARBA" id="ARBA00023125"/>
    </source>
</evidence>
<evidence type="ECO:0000256" key="6">
    <source>
        <dbReference type="SAM" id="MobiDB-lite"/>
    </source>
</evidence>
<dbReference type="InterPro" id="IPR050974">
    <property type="entry name" value="Plant_ZF_CCCH"/>
</dbReference>
<feature type="domain" description="C3H1-type" evidence="7">
    <location>
        <begin position="241"/>
        <end position="269"/>
    </location>
</feature>
<sequence>MEYSEASNFITNTANTNPKLGSQAPLTSFSADPDSDLTLQLRKELENKQLYLKEAGPEDEEIASDAVEVEKVHEELEKQLHLNEDKDKHLIELSQDDDFNSGESNDGEERNINDKEDNDNDEVEKKDERSNDNTRHQYPVRPEAEDCSYYMRTGTCKFGSNCKFNHPVRRRNQFTKEKVKEREEPGERPGQTECKYYLRTGGCKYGKACRYNHSREKSPVLPAKIAVFPVLDLNFLGLPIRLGEKECLYYMRNGSCKYGANCRFNHPDPTAVGGSDPPSAFSNGGSATFQSSPQSSVGSWSSPRGLNEIAPFVPVIFPATRGVTLQNPEWNGYQAPVYPPERSIHLAPAYVINNLPADTNVYGHQQQTPMEEFPERPGQPECSYYMKTGNCKFKSNCKYHHPKNQIPELTPFSLSDKGLPLRPGQHICSYYSQYGICRYGPACKFDHPIQAATMTGSAEDRARMSETGYESDTAF</sequence>
<feature type="zinc finger region" description="C3H1-type" evidence="5">
    <location>
        <begin position="376"/>
        <end position="404"/>
    </location>
</feature>
<keyword evidence="1 5" id="KW-0479">Metal-binding</keyword>
<feature type="compositionally biased region" description="Polar residues" evidence="6">
    <location>
        <begin position="280"/>
        <end position="290"/>
    </location>
</feature>
<dbReference type="PROSITE" id="PS50103">
    <property type="entry name" value="ZF_C3H1"/>
    <property type="match status" value="5"/>
</dbReference>
<evidence type="ECO:0000259" key="7">
    <source>
        <dbReference type="PROSITE" id="PS50103"/>
    </source>
</evidence>
<keyword evidence="9" id="KW-1185">Reference proteome</keyword>
<evidence type="ECO:0000256" key="2">
    <source>
        <dbReference type="ARBA" id="ARBA00022771"/>
    </source>
</evidence>
<evidence type="ECO:0000256" key="3">
    <source>
        <dbReference type="ARBA" id="ARBA00022833"/>
    </source>
</evidence>
<feature type="zinc finger region" description="C3H1-type" evidence="5">
    <location>
        <begin position="422"/>
        <end position="450"/>
    </location>
</feature>
<feature type="compositionally biased region" description="Basic and acidic residues" evidence="6">
    <location>
        <begin position="79"/>
        <end position="91"/>
    </location>
</feature>
<evidence type="ECO:0000256" key="1">
    <source>
        <dbReference type="ARBA" id="ARBA00022723"/>
    </source>
</evidence>
<feature type="region of interest" description="Disordered" evidence="6">
    <location>
        <begin position="79"/>
        <end position="140"/>
    </location>
</feature>
<feature type="domain" description="C3H1-type" evidence="7">
    <location>
        <begin position="422"/>
        <end position="450"/>
    </location>
</feature>
<dbReference type="SUPFAM" id="SSF90229">
    <property type="entry name" value="CCCH zinc finger"/>
    <property type="match status" value="5"/>
</dbReference>
<dbReference type="OMA" id="ETNVYMH"/>
<organism evidence="8 9">
    <name type="scientific">Manihot esculenta</name>
    <name type="common">Cassava</name>
    <name type="synonym">Jatropha manihot</name>
    <dbReference type="NCBI Taxonomy" id="3983"/>
    <lineage>
        <taxon>Eukaryota</taxon>
        <taxon>Viridiplantae</taxon>
        <taxon>Streptophyta</taxon>
        <taxon>Embryophyta</taxon>
        <taxon>Tracheophyta</taxon>
        <taxon>Spermatophyta</taxon>
        <taxon>Magnoliopsida</taxon>
        <taxon>eudicotyledons</taxon>
        <taxon>Gunneridae</taxon>
        <taxon>Pentapetalae</taxon>
        <taxon>rosids</taxon>
        <taxon>fabids</taxon>
        <taxon>Malpighiales</taxon>
        <taxon>Euphorbiaceae</taxon>
        <taxon>Crotonoideae</taxon>
        <taxon>Manihoteae</taxon>
        <taxon>Manihot</taxon>
    </lineage>
</organism>
<feature type="zinc finger region" description="C3H1-type" evidence="5">
    <location>
        <begin position="141"/>
        <end position="169"/>
    </location>
</feature>
<keyword evidence="3 5" id="KW-0862">Zinc</keyword>
<feature type="domain" description="C3H1-type" evidence="7">
    <location>
        <begin position="188"/>
        <end position="216"/>
    </location>
</feature>
<proteinExistence type="predicted"/>
<dbReference type="PANTHER" id="PTHR12506">
    <property type="entry name" value="PROTEIN PHOSPHATASE RELATED"/>
    <property type="match status" value="1"/>
</dbReference>
<feature type="zinc finger region" description="C3H1-type" evidence="5">
    <location>
        <begin position="241"/>
        <end position="269"/>
    </location>
</feature>
<reference evidence="9" key="1">
    <citation type="journal article" date="2016" name="Nat. Biotechnol.">
        <title>Sequencing wild and cultivated cassava and related species reveals extensive interspecific hybridization and genetic diversity.</title>
        <authorList>
            <person name="Bredeson J.V."/>
            <person name="Lyons J.B."/>
            <person name="Prochnik S.E."/>
            <person name="Wu G.A."/>
            <person name="Ha C.M."/>
            <person name="Edsinger-Gonzales E."/>
            <person name="Grimwood J."/>
            <person name="Schmutz J."/>
            <person name="Rabbi I.Y."/>
            <person name="Egesi C."/>
            <person name="Nauluvula P."/>
            <person name="Lebot V."/>
            <person name="Ndunguru J."/>
            <person name="Mkamilo G."/>
            <person name="Bart R.S."/>
            <person name="Setter T.L."/>
            <person name="Gleadow R.M."/>
            <person name="Kulakow P."/>
            <person name="Ferguson M.E."/>
            <person name="Rounsley S."/>
            <person name="Rokhsar D.S."/>
        </authorList>
    </citation>
    <scope>NUCLEOTIDE SEQUENCE [LARGE SCALE GENOMIC DNA]</scope>
    <source>
        <strain evidence="9">cv. AM560-2</strain>
    </source>
</reference>
<dbReference type="Gene3D" id="2.30.30.1190">
    <property type="match status" value="2"/>
</dbReference>
<evidence type="ECO:0000256" key="5">
    <source>
        <dbReference type="PROSITE-ProRule" id="PRU00723"/>
    </source>
</evidence>
<dbReference type="GO" id="GO:0003729">
    <property type="term" value="F:mRNA binding"/>
    <property type="evidence" value="ECO:0000318"/>
    <property type="project" value="GO_Central"/>
</dbReference>
<comment type="caution">
    <text evidence="8">The sequence shown here is derived from an EMBL/GenBank/DDBJ whole genome shotgun (WGS) entry which is preliminary data.</text>
</comment>
<feature type="domain" description="C3H1-type" evidence="7">
    <location>
        <begin position="376"/>
        <end position="404"/>
    </location>
</feature>
<feature type="compositionally biased region" description="Basic and acidic residues" evidence="6">
    <location>
        <begin position="123"/>
        <end position="135"/>
    </location>
</feature>
<gene>
    <name evidence="8" type="ORF">MANES_06G114200v8</name>
</gene>
<dbReference type="Gramene" id="Manes.06G114200.1.v8.1">
    <property type="protein sequence ID" value="Manes.06G114200.1.v8.1.CDS"/>
    <property type="gene ID" value="Manes.06G114200.v8.1"/>
</dbReference>
<dbReference type="Pfam" id="PF00642">
    <property type="entry name" value="zf-CCCH"/>
    <property type="match status" value="5"/>
</dbReference>
<feature type="region of interest" description="Disordered" evidence="6">
    <location>
        <begin position="1"/>
        <end position="34"/>
    </location>
</feature>
<dbReference type="EMBL" id="CM004392">
    <property type="protein sequence ID" value="OAY47894.1"/>
    <property type="molecule type" value="Genomic_DNA"/>
</dbReference>
<dbReference type="InterPro" id="IPR000571">
    <property type="entry name" value="Znf_CCCH"/>
</dbReference>
<feature type="region of interest" description="Disordered" evidence="6">
    <location>
        <begin position="455"/>
        <end position="475"/>
    </location>
</feature>
<accession>A0A2C9VQ45</accession>
<dbReference type="Gene3D" id="4.10.1000.10">
    <property type="entry name" value="Zinc finger, CCCH-type"/>
    <property type="match status" value="2"/>
</dbReference>
<dbReference type="Proteomes" id="UP000091857">
    <property type="component" value="Chromosome 6"/>
</dbReference>
<dbReference type="InterPro" id="IPR036855">
    <property type="entry name" value="Znf_CCCH_sf"/>
</dbReference>
<feature type="region of interest" description="Disordered" evidence="6">
    <location>
        <begin position="273"/>
        <end position="300"/>
    </location>
</feature>
<dbReference type="GO" id="GO:0008270">
    <property type="term" value="F:zinc ion binding"/>
    <property type="evidence" value="ECO:0007669"/>
    <property type="project" value="UniProtKB-KW"/>
</dbReference>
<dbReference type="STRING" id="3983.A0A2C9VQ45"/>
<keyword evidence="4" id="KW-0238">DNA-binding</keyword>
<feature type="compositionally biased region" description="Low complexity" evidence="6">
    <location>
        <begin position="291"/>
        <end position="300"/>
    </location>
</feature>